<keyword evidence="7" id="KW-0677">Repeat</keyword>
<dbReference type="InterPro" id="IPR038408">
    <property type="entry name" value="GNK2_sf"/>
</dbReference>
<dbReference type="InterPro" id="IPR000719">
    <property type="entry name" value="Prot_kinase_dom"/>
</dbReference>
<keyword evidence="5 16" id="KW-0812">Transmembrane</keyword>
<dbReference type="GO" id="GO:0005524">
    <property type="term" value="F:ATP binding"/>
    <property type="evidence" value="ECO:0007669"/>
    <property type="project" value="UniProtKB-KW"/>
</dbReference>
<evidence type="ECO:0000256" key="15">
    <source>
        <dbReference type="ARBA" id="ARBA00048679"/>
    </source>
</evidence>
<evidence type="ECO:0000256" key="3">
    <source>
        <dbReference type="ARBA" id="ARBA00022527"/>
    </source>
</evidence>
<keyword evidence="13" id="KW-0325">Glycoprotein</keyword>
<sequence>MGTRRPTRYCFSSHIAGVAAALILAALHAPPPPILAQEQLPPWLLCGPAPASSKSTGSAGSSAPDVVYALALCRGDANASACEGCVAAAFAGAQGGCPLYKDVMVLYDLCQLRFSNRNFSLDDDYIVSTPPAEAFDAAVRLLVNATANYAAENSSRRFGTGEEGFDKKSRIYALAQCTPDKTADVCRTCLTTIANQLPTYFGGFNGGVIFGAWCSFRYELDPFFSGRPLLQLPAFVWTPPPPPPAPALPAITSQDKSRNKTGTVLLAILIPSTIAAMLAISVICFWIRRRRSAAQSVRLYSKRNKELDCATRFKIIDGIARGLQYLHEDSQLKIVHRDLKASNILLDSNYVPKISDFGCGYMAPEYAMRGLYSVKSDVFSFGVLVLEIVTGRRNGGSYNTEQDIDLINTVPKFLSQHSNEPWEMSWTWPTISWVNVMFSSRSAFFTQEVTVDSGCADDSSGLTTMHSTIDDASIQELSPT</sequence>
<dbReference type="GO" id="GO:0016020">
    <property type="term" value="C:membrane"/>
    <property type="evidence" value="ECO:0007669"/>
    <property type="project" value="UniProtKB-SubCell"/>
</dbReference>
<evidence type="ECO:0000256" key="14">
    <source>
        <dbReference type="ARBA" id="ARBA00047899"/>
    </source>
</evidence>
<comment type="catalytic activity">
    <reaction evidence="14">
        <text>L-threonyl-[protein] + ATP = O-phospho-L-threonyl-[protein] + ADP + H(+)</text>
        <dbReference type="Rhea" id="RHEA:46608"/>
        <dbReference type="Rhea" id="RHEA-COMP:11060"/>
        <dbReference type="Rhea" id="RHEA-COMP:11605"/>
        <dbReference type="ChEBI" id="CHEBI:15378"/>
        <dbReference type="ChEBI" id="CHEBI:30013"/>
        <dbReference type="ChEBI" id="CHEBI:30616"/>
        <dbReference type="ChEBI" id="CHEBI:61977"/>
        <dbReference type="ChEBI" id="CHEBI:456216"/>
        <dbReference type="EC" id="2.7.11.1"/>
    </reaction>
</comment>
<evidence type="ECO:0000256" key="2">
    <source>
        <dbReference type="ARBA" id="ARBA00012513"/>
    </source>
</evidence>
<dbReference type="SMART" id="SM00220">
    <property type="entry name" value="S_TKc"/>
    <property type="match status" value="1"/>
</dbReference>
<dbReference type="SUPFAM" id="SSF56112">
    <property type="entry name" value="Protein kinase-like (PK-like)"/>
    <property type="match status" value="1"/>
</dbReference>
<dbReference type="Pfam" id="PF01657">
    <property type="entry name" value="Stress-antifung"/>
    <property type="match status" value="2"/>
</dbReference>
<dbReference type="PROSITE" id="PS51473">
    <property type="entry name" value="GNK2"/>
    <property type="match status" value="1"/>
</dbReference>
<evidence type="ECO:0000256" key="6">
    <source>
        <dbReference type="ARBA" id="ARBA00022729"/>
    </source>
</evidence>
<feature type="domain" description="Gnk2-homologous" evidence="19">
    <location>
        <begin position="115"/>
        <end position="223"/>
    </location>
</feature>
<dbReference type="Pfam" id="PF07714">
    <property type="entry name" value="PK_Tyr_Ser-Thr"/>
    <property type="match status" value="1"/>
</dbReference>
<feature type="transmembrane region" description="Helical" evidence="16">
    <location>
        <begin position="264"/>
        <end position="287"/>
    </location>
</feature>
<keyword evidence="6 17" id="KW-0732">Signal</keyword>
<comment type="catalytic activity">
    <reaction evidence="15">
        <text>L-seryl-[protein] + ATP = O-phospho-L-seryl-[protein] + ADP + H(+)</text>
        <dbReference type="Rhea" id="RHEA:17989"/>
        <dbReference type="Rhea" id="RHEA-COMP:9863"/>
        <dbReference type="Rhea" id="RHEA-COMP:11604"/>
        <dbReference type="ChEBI" id="CHEBI:15378"/>
        <dbReference type="ChEBI" id="CHEBI:29999"/>
        <dbReference type="ChEBI" id="CHEBI:30616"/>
        <dbReference type="ChEBI" id="CHEBI:83421"/>
        <dbReference type="ChEBI" id="CHEBI:456216"/>
        <dbReference type="EC" id="2.7.11.1"/>
    </reaction>
</comment>
<dbReference type="Gene3D" id="3.30.430.20">
    <property type="entry name" value="Gnk2 domain, C-X8-C-X2-C motif"/>
    <property type="match status" value="2"/>
</dbReference>
<dbReference type="PROSITE" id="PS00108">
    <property type="entry name" value="PROTEIN_KINASE_ST"/>
    <property type="match status" value="1"/>
</dbReference>
<dbReference type="AlphaFoldDB" id="A0A368QCM2"/>
<dbReference type="CDD" id="cd23509">
    <property type="entry name" value="Gnk2-like"/>
    <property type="match status" value="2"/>
</dbReference>
<reference evidence="20" key="1">
    <citation type="journal article" date="2012" name="Nat. Biotechnol.">
        <title>Reference genome sequence of the model plant Setaria.</title>
        <authorList>
            <person name="Bennetzen J.L."/>
            <person name="Schmutz J."/>
            <person name="Wang H."/>
            <person name="Percifield R."/>
            <person name="Hawkins J."/>
            <person name="Pontaroli A.C."/>
            <person name="Estep M."/>
            <person name="Feng L."/>
            <person name="Vaughn J.N."/>
            <person name="Grimwood J."/>
            <person name="Jenkins J."/>
            <person name="Barry K."/>
            <person name="Lindquist E."/>
            <person name="Hellsten U."/>
            <person name="Deshpande S."/>
            <person name="Wang X."/>
            <person name="Wu X."/>
            <person name="Mitros T."/>
            <person name="Triplett J."/>
            <person name="Yang X."/>
            <person name="Ye C.Y."/>
            <person name="Mauro-Herrera M."/>
            <person name="Wang L."/>
            <person name="Li P."/>
            <person name="Sharma M."/>
            <person name="Sharma R."/>
            <person name="Ronald P.C."/>
            <person name="Panaud O."/>
            <person name="Kellogg E.A."/>
            <person name="Brutnell T.P."/>
            <person name="Doust A.N."/>
            <person name="Tuskan G.A."/>
            <person name="Rokhsar D."/>
            <person name="Devos K.M."/>
        </authorList>
    </citation>
    <scope>NUCLEOTIDE SEQUENCE [LARGE SCALE GENOMIC DNA]</scope>
    <source>
        <strain evidence="20">Yugu1</strain>
    </source>
</reference>
<evidence type="ECO:0000256" key="8">
    <source>
        <dbReference type="ARBA" id="ARBA00022741"/>
    </source>
</evidence>
<evidence type="ECO:0000256" key="7">
    <source>
        <dbReference type="ARBA" id="ARBA00022737"/>
    </source>
</evidence>
<keyword evidence="11 16" id="KW-1133">Transmembrane helix</keyword>
<dbReference type="PANTHER" id="PTHR27002:SF1040">
    <property type="entry name" value="OS07G0538400 PROTEIN"/>
    <property type="match status" value="1"/>
</dbReference>
<dbReference type="PANTHER" id="PTHR27002">
    <property type="entry name" value="RECEPTOR-LIKE SERINE/THREONINE-PROTEIN KINASE SD1-8"/>
    <property type="match status" value="1"/>
</dbReference>
<evidence type="ECO:0000256" key="11">
    <source>
        <dbReference type="ARBA" id="ARBA00022989"/>
    </source>
</evidence>
<keyword evidence="8" id="KW-0547">Nucleotide-binding</keyword>
<evidence type="ECO:0000259" key="18">
    <source>
        <dbReference type="PROSITE" id="PS50011"/>
    </source>
</evidence>
<evidence type="ECO:0000259" key="19">
    <source>
        <dbReference type="PROSITE" id="PS51473"/>
    </source>
</evidence>
<keyword evidence="12 16" id="KW-0472">Membrane</keyword>
<dbReference type="PROSITE" id="PS50011">
    <property type="entry name" value="PROTEIN_KINASE_DOM"/>
    <property type="match status" value="1"/>
</dbReference>
<evidence type="ECO:0000256" key="16">
    <source>
        <dbReference type="SAM" id="Phobius"/>
    </source>
</evidence>
<gene>
    <name evidence="20" type="ORF">SETIT_3G081600v2</name>
</gene>
<evidence type="ECO:0000256" key="10">
    <source>
        <dbReference type="ARBA" id="ARBA00022840"/>
    </source>
</evidence>
<feature type="signal peptide" evidence="17">
    <location>
        <begin position="1"/>
        <end position="36"/>
    </location>
</feature>
<evidence type="ECO:0000256" key="13">
    <source>
        <dbReference type="ARBA" id="ARBA00023180"/>
    </source>
</evidence>
<name>A0A368QCM2_SETIT</name>
<dbReference type="GO" id="GO:0004674">
    <property type="term" value="F:protein serine/threonine kinase activity"/>
    <property type="evidence" value="ECO:0007669"/>
    <property type="project" value="UniProtKB-KW"/>
</dbReference>
<evidence type="ECO:0000256" key="12">
    <source>
        <dbReference type="ARBA" id="ARBA00023136"/>
    </source>
</evidence>
<evidence type="ECO:0000256" key="4">
    <source>
        <dbReference type="ARBA" id="ARBA00022679"/>
    </source>
</evidence>
<evidence type="ECO:0000256" key="17">
    <source>
        <dbReference type="SAM" id="SignalP"/>
    </source>
</evidence>
<dbReference type="EMBL" id="CM003530">
    <property type="protein sequence ID" value="RCV15735.1"/>
    <property type="molecule type" value="Genomic_DNA"/>
</dbReference>
<comment type="subcellular location">
    <subcellularLocation>
        <location evidence="1">Membrane</location>
        <topology evidence="1">Single-pass membrane protein</topology>
    </subcellularLocation>
</comment>
<dbReference type="InterPro" id="IPR011009">
    <property type="entry name" value="Kinase-like_dom_sf"/>
</dbReference>
<organism evidence="20">
    <name type="scientific">Setaria italica</name>
    <name type="common">Foxtail millet</name>
    <name type="synonym">Panicum italicum</name>
    <dbReference type="NCBI Taxonomy" id="4555"/>
    <lineage>
        <taxon>Eukaryota</taxon>
        <taxon>Viridiplantae</taxon>
        <taxon>Streptophyta</taxon>
        <taxon>Embryophyta</taxon>
        <taxon>Tracheophyta</taxon>
        <taxon>Spermatophyta</taxon>
        <taxon>Magnoliopsida</taxon>
        <taxon>Liliopsida</taxon>
        <taxon>Poales</taxon>
        <taxon>Poaceae</taxon>
        <taxon>PACMAD clade</taxon>
        <taxon>Panicoideae</taxon>
        <taxon>Panicodae</taxon>
        <taxon>Paniceae</taxon>
        <taxon>Cenchrinae</taxon>
        <taxon>Setaria</taxon>
    </lineage>
</organism>
<feature type="chain" id="PRO_5016603542" description="non-specific serine/threonine protein kinase" evidence="17">
    <location>
        <begin position="37"/>
        <end position="480"/>
    </location>
</feature>
<dbReference type="FunFam" id="1.10.510.10:FF:001023">
    <property type="entry name" value="Os07g0541700 protein"/>
    <property type="match status" value="1"/>
</dbReference>
<keyword evidence="9" id="KW-0418">Kinase</keyword>
<feature type="domain" description="Protein kinase" evidence="18">
    <location>
        <begin position="152"/>
        <end position="480"/>
    </location>
</feature>
<evidence type="ECO:0000256" key="1">
    <source>
        <dbReference type="ARBA" id="ARBA00004167"/>
    </source>
</evidence>
<reference evidence="20" key="2">
    <citation type="submission" date="2015-07" db="EMBL/GenBank/DDBJ databases">
        <authorList>
            <person name="Noorani M."/>
        </authorList>
    </citation>
    <scope>NUCLEOTIDE SEQUENCE</scope>
    <source>
        <strain evidence="20">Yugu1</strain>
    </source>
</reference>
<keyword evidence="10" id="KW-0067">ATP-binding</keyword>
<accession>A0A368QCM2</accession>
<dbReference type="OrthoDB" id="688481at2759"/>
<keyword evidence="3" id="KW-0723">Serine/threonine-protein kinase</keyword>
<dbReference type="EC" id="2.7.11.1" evidence="2"/>
<dbReference type="InterPro" id="IPR001245">
    <property type="entry name" value="Ser-Thr/Tyr_kinase_cat_dom"/>
</dbReference>
<evidence type="ECO:0000256" key="5">
    <source>
        <dbReference type="ARBA" id="ARBA00022692"/>
    </source>
</evidence>
<proteinExistence type="predicted"/>
<dbReference type="Gene3D" id="1.10.510.10">
    <property type="entry name" value="Transferase(Phosphotransferase) domain 1"/>
    <property type="match status" value="1"/>
</dbReference>
<evidence type="ECO:0000256" key="9">
    <source>
        <dbReference type="ARBA" id="ARBA00022777"/>
    </source>
</evidence>
<evidence type="ECO:0000313" key="20">
    <source>
        <dbReference type="EMBL" id="RCV15735.1"/>
    </source>
</evidence>
<keyword evidence="4" id="KW-0808">Transferase</keyword>
<dbReference type="InterPro" id="IPR002902">
    <property type="entry name" value="GNK2"/>
</dbReference>
<protein>
    <recommendedName>
        <fullName evidence="2">non-specific serine/threonine protein kinase</fullName>
        <ecNumber evidence="2">2.7.11.1</ecNumber>
    </recommendedName>
</protein>
<dbReference type="InterPro" id="IPR008271">
    <property type="entry name" value="Ser/Thr_kinase_AS"/>
</dbReference>